<sequence>MGEPFSIYRFQSPPALGIQGAKISIHDRAKYSYVSSTTSNSIQGSSNWLSALNVTTGFVTFDLGASYDVNALALWKLQFGNANAVRNFSLYADTDANTSSLGTLLGNFSAVNAAGAPSATQSQVFDFATTNTRYIQMNITSNAGGTLAGMSEVAFRESATPVPWETDALPVIGSVLFFAGGVWAKRKLAKPLDKE</sequence>
<evidence type="ECO:0000259" key="1">
    <source>
        <dbReference type="PROSITE" id="PS50022"/>
    </source>
</evidence>
<dbReference type="InterPro" id="IPR008979">
    <property type="entry name" value="Galactose-bd-like_sf"/>
</dbReference>
<dbReference type="KEGG" id="wna:KA717_08305"/>
<evidence type="ECO:0000313" key="2">
    <source>
        <dbReference type="EMBL" id="UXE62715.1"/>
    </source>
</evidence>
<organism evidence="2">
    <name type="scientific">Woronichinia naegeliana WA131</name>
    <dbReference type="NCBI Taxonomy" id="2824559"/>
    <lineage>
        <taxon>Bacteria</taxon>
        <taxon>Bacillati</taxon>
        <taxon>Cyanobacteriota</taxon>
        <taxon>Cyanophyceae</taxon>
        <taxon>Synechococcales</taxon>
        <taxon>Coelosphaeriaceae</taxon>
        <taxon>Woronichinia</taxon>
    </lineage>
</organism>
<dbReference type="Proteomes" id="UP001065613">
    <property type="component" value="Chromosome"/>
</dbReference>
<dbReference type="SUPFAM" id="SSF49785">
    <property type="entry name" value="Galactose-binding domain-like"/>
    <property type="match status" value="1"/>
</dbReference>
<reference evidence="2" key="1">
    <citation type="submission" date="2021-04" db="EMBL/GenBank/DDBJ databases">
        <title>Genome sequence of Woronichinia naegeliana from Washington state freshwater lake bloom.</title>
        <authorList>
            <person name="Dreher T.W."/>
        </authorList>
    </citation>
    <scope>NUCLEOTIDE SEQUENCE</scope>
    <source>
        <strain evidence="2">WA131</strain>
    </source>
</reference>
<dbReference type="AlphaFoldDB" id="A0A977L2A5"/>
<gene>
    <name evidence="2" type="ORF">KA717_08305</name>
</gene>
<dbReference type="Gene3D" id="2.60.120.260">
    <property type="entry name" value="Galactose-binding domain-like"/>
    <property type="match status" value="1"/>
</dbReference>
<accession>A0A977L2A5</accession>
<feature type="domain" description="F5/8 type C" evidence="1">
    <location>
        <begin position="11"/>
        <end position="156"/>
    </location>
</feature>
<protein>
    <submittedName>
        <fullName evidence="2">Discoidin domain-containing protein</fullName>
    </submittedName>
</protein>
<dbReference type="InterPro" id="IPR000421">
    <property type="entry name" value="FA58C"/>
</dbReference>
<dbReference type="EMBL" id="CP073041">
    <property type="protein sequence ID" value="UXE62715.1"/>
    <property type="molecule type" value="Genomic_DNA"/>
</dbReference>
<proteinExistence type="predicted"/>
<dbReference type="PROSITE" id="PS50022">
    <property type="entry name" value="FA58C_3"/>
    <property type="match status" value="1"/>
</dbReference>
<dbReference type="Pfam" id="PF00754">
    <property type="entry name" value="F5_F8_type_C"/>
    <property type="match status" value="1"/>
</dbReference>
<name>A0A977L2A5_9CYAN</name>